<dbReference type="STRING" id="7574.A0A1S3K203"/>
<dbReference type="InterPro" id="IPR053231">
    <property type="entry name" value="GPCR_LN-TM7"/>
</dbReference>
<dbReference type="FunCoup" id="A0A1S3K203">
    <property type="interactions" value="151"/>
</dbReference>
<dbReference type="CDD" id="cd15039">
    <property type="entry name" value="7tmB3_Methuselah-like"/>
    <property type="match status" value="1"/>
</dbReference>
<dbReference type="InterPro" id="IPR000832">
    <property type="entry name" value="GPCR_2_secretin-like"/>
</dbReference>
<comment type="subcellular location">
    <subcellularLocation>
        <location evidence="1">Membrane</location>
        <topology evidence="1">Multi-pass membrane protein</topology>
    </subcellularLocation>
</comment>
<sequence length="744" mass="84469">MKAVASIFLSSLFVLKCSGALLNRTNINKNAFGIEKSFKTFCNDSEHGQSNDSLSCGCDYHCAIYGDCCQDAYRYQNGDIFSKGHSLFSLTNKIRDTYECEFLSGQSKPVYIIKRCPGSWKASIQVKDYCENIANDSYSVPLESVPVIGRTTGFVYRNMYCSMCHNENNVTFFKVEYTCNFTTNFRFKPRFSRRPQKMNISEVAKQCTASYKRPTDRSDTDRSLLHCNNVTTCSLKDSIYRHWCEESTSDTLEAVVYGNTTYKNKYCAVCNGLNVDQFSSQPFPTKPSPLSSGSWIPSYRVLFDPNSLSFEWNIMGHSTTETFEKCPEGQVFVVPMATCQRVLCGDGETLWNNTCIRKPDHDVPQNYTAKNISPTILGCLKLNYSDFVLRQDGSVFINATEEIFSPGTYDVNGDSHIIVCSNFSQNYSKNEDVNIEKAIAFRFNDAQAILSLVGLVISTVCLGLHFFIYALLPSLRNLPGKVLMSLVASLCVAQFLFMLTPVWKKTESACVAFAVLMHYSYLAAFFWMNVMSFDICHTFSISITTFKQNRRSMKFIYYSLYAWGSSILITSTSLIIDHADVPTSYKPRYGAYGICWITQKYGLLIFFLAPVALLLLLNMVFFAMSVHGIRKVSKAAKFAKPKAAANRRRVILYTKLSIVMGLSWIVGYVAMASNFTELWYLFIFLNTWLGVFIFLVFVCNRKVYRTIIEKFTHNHRSLSTKSNTSTTTTRFSVSSRTFSERIKK</sequence>
<keyword evidence="8" id="KW-1185">Reference proteome</keyword>
<evidence type="ECO:0000256" key="4">
    <source>
        <dbReference type="ARBA" id="ARBA00023136"/>
    </source>
</evidence>
<evidence type="ECO:0000256" key="1">
    <source>
        <dbReference type="ARBA" id="ARBA00004141"/>
    </source>
</evidence>
<feature type="transmembrane region" description="Helical" evidence="5">
    <location>
        <begin position="603"/>
        <end position="629"/>
    </location>
</feature>
<evidence type="ECO:0000259" key="7">
    <source>
        <dbReference type="PROSITE" id="PS50261"/>
    </source>
</evidence>
<accession>A0A1S3K203</accession>
<dbReference type="OrthoDB" id="6134459at2759"/>
<dbReference type="Proteomes" id="UP000085678">
    <property type="component" value="Unplaced"/>
</dbReference>
<evidence type="ECO:0000256" key="5">
    <source>
        <dbReference type="SAM" id="Phobius"/>
    </source>
</evidence>
<dbReference type="SUPFAM" id="SSF81321">
    <property type="entry name" value="Family A G protein-coupled receptor-like"/>
    <property type="match status" value="1"/>
</dbReference>
<feature type="transmembrane region" description="Helical" evidence="5">
    <location>
        <begin position="555"/>
        <end position="576"/>
    </location>
</feature>
<dbReference type="Pfam" id="PF00002">
    <property type="entry name" value="7tm_2"/>
    <property type="match status" value="1"/>
</dbReference>
<dbReference type="InParanoid" id="A0A1S3K203"/>
<gene>
    <name evidence="9" type="primary">LOC106178077</name>
</gene>
<dbReference type="Gene3D" id="1.20.1070.10">
    <property type="entry name" value="Rhodopsin 7-helix transmembrane proteins"/>
    <property type="match status" value="1"/>
</dbReference>
<keyword evidence="3 5" id="KW-1133">Transmembrane helix</keyword>
<dbReference type="KEGG" id="lak:106178077"/>
<dbReference type="AlphaFoldDB" id="A0A1S3K203"/>
<dbReference type="RefSeq" id="XP_013416552.1">
    <property type="nucleotide sequence ID" value="XM_013561098.1"/>
</dbReference>
<dbReference type="GO" id="GO:0004930">
    <property type="term" value="F:G protein-coupled receptor activity"/>
    <property type="evidence" value="ECO:0007669"/>
    <property type="project" value="InterPro"/>
</dbReference>
<dbReference type="GeneID" id="106178077"/>
<feature type="domain" description="G-protein coupled receptors family 2 profile 2" evidence="7">
    <location>
        <begin position="447"/>
        <end position="701"/>
    </location>
</feature>
<evidence type="ECO:0000313" key="8">
    <source>
        <dbReference type="Proteomes" id="UP000085678"/>
    </source>
</evidence>
<dbReference type="GO" id="GO:0016020">
    <property type="term" value="C:membrane"/>
    <property type="evidence" value="ECO:0007669"/>
    <property type="project" value="UniProtKB-SubCell"/>
</dbReference>
<dbReference type="GO" id="GO:0007166">
    <property type="term" value="P:cell surface receptor signaling pathway"/>
    <property type="evidence" value="ECO:0007669"/>
    <property type="project" value="InterPro"/>
</dbReference>
<evidence type="ECO:0000256" key="6">
    <source>
        <dbReference type="SAM" id="SignalP"/>
    </source>
</evidence>
<feature type="transmembrane region" description="Helical" evidence="5">
    <location>
        <begin position="448"/>
        <end position="470"/>
    </location>
</feature>
<dbReference type="PANTHER" id="PTHR45902">
    <property type="entry name" value="LATROPHILIN RECEPTOR-LIKE PROTEIN A"/>
    <property type="match status" value="1"/>
</dbReference>
<feature type="transmembrane region" description="Helical" evidence="5">
    <location>
        <begin position="519"/>
        <end position="543"/>
    </location>
</feature>
<evidence type="ECO:0000256" key="2">
    <source>
        <dbReference type="ARBA" id="ARBA00022692"/>
    </source>
</evidence>
<feature type="signal peptide" evidence="6">
    <location>
        <begin position="1"/>
        <end position="19"/>
    </location>
</feature>
<reference evidence="9" key="1">
    <citation type="submission" date="2025-08" db="UniProtKB">
        <authorList>
            <consortium name="RefSeq"/>
        </authorList>
    </citation>
    <scope>IDENTIFICATION</scope>
    <source>
        <tissue evidence="9">Gonads</tissue>
    </source>
</reference>
<dbReference type="InterPro" id="IPR017981">
    <property type="entry name" value="GPCR_2-like_7TM"/>
</dbReference>
<evidence type="ECO:0000313" key="9">
    <source>
        <dbReference type="RefSeq" id="XP_013416552.1"/>
    </source>
</evidence>
<keyword evidence="2 5" id="KW-0812">Transmembrane</keyword>
<organism evidence="8 9">
    <name type="scientific">Lingula anatina</name>
    <name type="common">Brachiopod</name>
    <name type="synonym">Lingula unguis</name>
    <dbReference type="NCBI Taxonomy" id="7574"/>
    <lineage>
        <taxon>Eukaryota</taxon>
        <taxon>Metazoa</taxon>
        <taxon>Spiralia</taxon>
        <taxon>Lophotrochozoa</taxon>
        <taxon>Brachiopoda</taxon>
        <taxon>Linguliformea</taxon>
        <taxon>Lingulata</taxon>
        <taxon>Lingulida</taxon>
        <taxon>Linguloidea</taxon>
        <taxon>Lingulidae</taxon>
        <taxon>Lingula</taxon>
    </lineage>
</organism>
<protein>
    <submittedName>
        <fullName evidence="9">Uncharacterized protein LOC106178077</fullName>
    </submittedName>
</protein>
<dbReference type="PANTHER" id="PTHR45902:SF4">
    <property type="entry name" value="G-PROTEIN COUPLED RECEPTORS FAMILY 2 PROFILE 2 DOMAIN-CONTAINING PROTEIN"/>
    <property type="match status" value="1"/>
</dbReference>
<evidence type="ECO:0000256" key="3">
    <source>
        <dbReference type="ARBA" id="ARBA00022989"/>
    </source>
</evidence>
<feature type="chain" id="PRO_5010339043" evidence="6">
    <location>
        <begin position="20"/>
        <end position="744"/>
    </location>
</feature>
<feature type="transmembrane region" description="Helical" evidence="5">
    <location>
        <begin position="678"/>
        <end position="698"/>
    </location>
</feature>
<feature type="transmembrane region" description="Helical" evidence="5">
    <location>
        <begin position="650"/>
        <end position="672"/>
    </location>
</feature>
<keyword evidence="4 5" id="KW-0472">Membrane</keyword>
<feature type="transmembrane region" description="Helical" evidence="5">
    <location>
        <begin position="482"/>
        <end position="499"/>
    </location>
</feature>
<proteinExistence type="predicted"/>
<keyword evidence="6" id="KW-0732">Signal</keyword>
<name>A0A1S3K203_LINAN</name>
<dbReference type="PROSITE" id="PS50261">
    <property type="entry name" value="G_PROTEIN_RECEP_F2_4"/>
    <property type="match status" value="1"/>
</dbReference>